<name>A0A068NS97_FIMGI</name>
<dbReference type="Gene3D" id="3.20.20.80">
    <property type="entry name" value="Glycosidases"/>
    <property type="match status" value="1"/>
</dbReference>
<gene>
    <name evidence="2" type="ORF">OP10G_1111</name>
</gene>
<dbReference type="PANTHER" id="PTHR37836">
    <property type="entry name" value="LMO1036 PROTEIN"/>
    <property type="match status" value="1"/>
</dbReference>
<keyword evidence="3" id="KW-1185">Reference proteome</keyword>
<reference evidence="2 3" key="1">
    <citation type="journal article" date="2014" name="PLoS ONE">
        <title>The first complete genome sequence of the class fimbriimonadia in the phylum armatimonadetes.</title>
        <authorList>
            <person name="Hu Z.Y."/>
            <person name="Wang Y.Z."/>
            <person name="Im W.T."/>
            <person name="Wang S.Y."/>
            <person name="Zhao G.P."/>
            <person name="Zheng H.J."/>
            <person name="Quan Z.X."/>
        </authorList>
    </citation>
    <scope>NUCLEOTIDE SEQUENCE [LARGE SCALE GENOMIC DNA]</scope>
    <source>
        <strain evidence="2">Gsoil 348</strain>
    </source>
</reference>
<accession>A0A068NS97</accession>
<dbReference type="KEGG" id="fgi:OP10G_1111"/>
<dbReference type="PANTHER" id="PTHR37836:SF3">
    <property type="entry name" value="ENDOGLUCANASE"/>
    <property type="match status" value="1"/>
</dbReference>
<dbReference type="AlphaFoldDB" id="A0A068NS97"/>
<dbReference type="eggNOG" id="COG2730">
    <property type="taxonomic scope" value="Bacteria"/>
</dbReference>
<dbReference type="InterPro" id="IPR017853">
    <property type="entry name" value="GH"/>
</dbReference>
<dbReference type="EMBL" id="CP007139">
    <property type="protein sequence ID" value="AIE84479.1"/>
    <property type="molecule type" value="Genomic_DNA"/>
</dbReference>
<organism evidence="2 3">
    <name type="scientific">Fimbriimonas ginsengisoli Gsoil 348</name>
    <dbReference type="NCBI Taxonomy" id="661478"/>
    <lineage>
        <taxon>Bacteria</taxon>
        <taxon>Bacillati</taxon>
        <taxon>Armatimonadota</taxon>
        <taxon>Fimbriimonadia</taxon>
        <taxon>Fimbriimonadales</taxon>
        <taxon>Fimbriimonadaceae</taxon>
        <taxon>Fimbriimonas</taxon>
    </lineage>
</organism>
<dbReference type="Pfam" id="PF13204">
    <property type="entry name" value="Apiosidase"/>
    <property type="match status" value="1"/>
</dbReference>
<dbReference type="STRING" id="661478.OP10G_1111"/>
<protein>
    <recommendedName>
        <fullName evidence="1">Apiosidase-like catalytic domain-containing protein</fullName>
    </recommendedName>
</protein>
<evidence type="ECO:0000259" key="1">
    <source>
        <dbReference type="Pfam" id="PF13204"/>
    </source>
</evidence>
<dbReference type="InterPro" id="IPR025277">
    <property type="entry name" value="Apiosidase-like_cat_dom"/>
</dbReference>
<feature type="domain" description="Apiosidase-like catalytic" evidence="1">
    <location>
        <begin position="2"/>
        <end position="294"/>
    </location>
</feature>
<evidence type="ECO:0000313" key="2">
    <source>
        <dbReference type="EMBL" id="AIE84479.1"/>
    </source>
</evidence>
<dbReference type="Proteomes" id="UP000027982">
    <property type="component" value="Chromosome"/>
</dbReference>
<sequence>MEEAEHYLRTRAGQGFNVIQAVALAELDGIRTPNYYGDLPLVDQDPTRLNEPYWRHIDEVVDLAAELGLYVALLPTWGDKINRTVWGAGPLIFDKANAREFGRLVAQRYGGRDNVIWVNGGDRDPGEFKSTWRALAAGLREGDDSAGHLMTFHPCGEQSSADHFHDEKWLDMNMLQTGHGARDLDFVAEMTRKTYRRTPTKPVLDGEPRYENHPIGFDMRRGYYDDGDARQAAYAGVFCGGCGVTYGCHAIWQFAGDRHDPVNNPISHWRYSLGLPGAGQMRHLKELMLSLPFLRLAPFQVGSPFKFGLATAEGDAAAVYFAEPGTLEVAGLPSGSAEWFDPTTGHRRFAEPDAEGMFHTPDRGGRIQDWVLLIAAR</sequence>
<dbReference type="HOGENOM" id="CLU_023504_0_0_0"/>
<evidence type="ECO:0000313" key="3">
    <source>
        <dbReference type="Proteomes" id="UP000027982"/>
    </source>
</evidence>
<dbReference type="SUPFAM" id="SSF51445">
    <property type="entry name" value="(Trans)glycosidases"/>
    <property type="match status" value="1"/>
</dbReference>
<proteinExistence type="predicted"/>